<proteinExistence type="predicted"/>
<evidence type="ECO:0000313" key="2">
    <source>
        <dbReference type="Proteomes" id="UP001482620"/>
    </source>
</evidence>
<organism evidence="1 2">
    <name type="scientific">Ilyodon furcidens</name>
    <name type="common">goldbreast splitfin</name>
    <dbReference type="NCBI Taxonomy" id="33524"/>
    <lineage>
        <taxon>Eukaryota</taxon>
        <taxon>Metazoa</taxon>
        <taxon>Chordata</taxon>
        <taxon>Craniata</taxon>
        <taxon>Vertebrata</taxon>
        <taxon>Euteleostomi</taxon>
        <taxon>Actinopterygii</taxon>
        <taxon>Neopterygii</taxon>
        <taxon>Teleostei</taxon>
        <taxon>Neoteleostei</taxon>
        <taxon>Acanthomorphata</taxon>
        <taxon>Ovalentaria</taxon>
        <taxon>Atherinomorphae</taxon>
        <taxon>Cyprinodontiformes</taxon>
        <taxon>Goodeidae</taxon>
        <taxon>Ilyodon</taxon>
    </lineage>
</organism>
<sequence length="138" mass="15484">MSSSRESGFFLSCRKRTWRNIFSLLMQMVYEVTSGTFRRNVWRNVSRTLRFSGWNSFKVFLLEIQLEVSSSQLQTEAAETGAAEFLKVSEKLPFGVGLLNVGVVLGRGSQSVEPVFVLIMYLYVHSGLGSSSQLCSPL</sequence>
<evidence type="ECO:0000313" key="1">
    <source>
        <dbReference type="EMBL" id="MEQ2255436.1"/>
    </source>
</evidence>
<reference evidence="1 2" key="1">
    <citation type="submission" date="2021-06" db="EMBL/GenBank/DDBJ databases">
        <authorList>
            <person name="Palmer J.M."/>
        </authorList>
    </citation>
    <scope>NUCLEOTIDE SEQUENCE [LARGE SCALE GENOMIC DNA]</scope>
    <source>
        <strain evidence="2">if_2019</strain>
        <tissue evidence="1">Muscle</tissue>
    </source>
</reference>
<dbReference type="EMBL" id="JAHRIQ010105417">
    <property type="protein sequence ID" value="MEQ2255436.1"/>
    <property type="molecule type" value="Genomic_DNA"/>
</dbReference>
<protein>
    <submittedName>
        <fullName evidence="1">Uncharacterized protein</fullName>
    </submittedName>
</protein>
<name>A0ABV0VDU6_9TELE</name>
<keyword evidence="2" id="KW-1185">Reference proteome</keyword>
<gene>
    <name evidence="1" type="ORF">ILYODFUR_013889</name>
</gene>
<dbReference type="Proteomes" id="UP001482620">
    <property type="component" value="Unassembled WGS sequence"/>
</dbReference>
<accession>A0ABV0VDU6</accession>
<comment type="caution">
    <text evidence="1">The sequence shown here is derived from an EMBL/GenBank/DDBJ whole genome shotgun (WGS) entry which is preliminary data.</text>
</comment>